<proteinExistence type="predicted"/>
<protein>
    <submittedName>
        <fullName evidence="1">Uncharacterized protein</fullName>
    </submittedName>
</protein>
<reference evidence="1 2" key="1">
    <citation type="journal article" date="2019" name="Genome Biol. Evol.">
        <title>Insights into the evolution of the New World diploid cottons (Gossypium, subgenus Houzingenia) based on genome sequencing.</title>
        <authorList>
            <person name="Grover C.E."/>
            <person name="Arick M.A. 2nd"/>
            <person name="Thrash A."/>
            <person name="Conover J.L."/>
            <person name="Sanders W.S."/>
            <person name="Peterson D.G."/>
            <person name="Frelichowski J.E."/>
            <person name="Scheffler J.A."/>
            <person name="Scheffler B.E."/>
            <person name="Wendel J.F."/>
        </authorList>
    </citation>
    <scope>NUCLEOTIDE SEQUENCE [LARGE SCALE GENOMIC DNA]</scope>
    <source>
        <strain evidence="1">27</strain>
        <tissue evidence="1">Leaf</tissue>
    </source>
</reference>
<comment type="caution">
    <text evidence="1">The sequence shown here is derived from an EMBL/GenBank/DDBJ whole genome shotgun (WGS) entry which is preliminary data.</text>
</comment>
<dbReference type="Proteomes" id="UP000593561">
    <property type="component" value="Unassembled WGS sequence"/>
</dbReference>
<name>A0A7J8TB86_GOSDV</name>
<evidence type="ECO:0000313" key="2">
    <source>
        <dbReference type="Proteomes" id="UP000593561"/>
    </source>
</evidence>
<keyword evidence="2" id="KW-1185">Reference proteome</keyword>
<organism evidence="1 2">
    <name type="scientific">Gossypium davidsonii</name>
    <name type="common">Davidson's cotton</name>
    <name type="synonym">Gossypium klotzschianum subsp. davidsonii</name>
    <dbReference type="NCBI Taxonomy" id="34287"/>
    <lineage>
        <taxon>Eukaryota</taxon>
        <taxon>Viridiplantae</taxon>
        <taxon>Streptophyta</taxon>
        <taxon>Embryophyta</taxon>
        <taxon>Tracheophyta</taxon>
        <taxon>Spermatophyta</taxon>
        <taxon>Magnoliopsida</taxon>
        <taxon>eudicotyledons</taxon>
        <taxon>Gunneridae</taxon>
        <taxon>Pentapetalae</taxon>
        <taxon>rosids</taxon>
        <taxon>malvids</taxon>
        <taxon>Malvales</taxon>
        <taxon>Malvaceae</taxon>
        <taxon>Malvoideae</taxon>
        <taxon>Gossypium</taxon>
    </lineage>
</organism>
<gene>
    <name evidence="1" type="ORF">Godav_005191</name>
</gene>
<dbReference type="EMBL" id="JABFAC010241814">
    <property type="protein sequence ID" value="MBA0635421.1"/>
    <property type="molecule type" value="Genomic_DNA"/>
</dbReference>
<accession>A0A7J8TB86</accession>
<dbReference type="AlphaFoldDB" id="A0A7J8TB86"/>
<sequence>MLMRQSQISLTDLIRRLHQSLQFWQKPSDH</sequence>
<evidence type="ECO:0000313" key="1">
    <source>
        <dbReference type="EMBL" id="MBA0635421.1"/>
    </source>
</evidence>